<keyword evidence="4 6" id="KW-0720">Serine protease</keyword>
<dbReference type="PRINTS" id="PR00723">
    <property type="entry name" value="SUBTILISIN"/>
</dbReference>
<dbReference type="InterPro" id="IPR015500">
    <property type="entry name" value="Peptidase_S8_subtilisin-rel"/>
</dbReference>
<evidence type="ECO:0000256" key="4">
    <source>
        <dbReference type="ARBA" id="ARBA00022825"/>
    </source>
</evidence>
<reference evidence="11 12" key="1">
    <citation type="journal article" date="2010" name="Genome Biol. Evol.">
        <title>The sequence of a 1.8-mb bacterial linear plasmid reveals a rich evolutionary reservoir of secondary metabolic pathways.</title>
        <authorList>
            <person name="Medema M.H."/>
            <person name="Trefzer A."/>
            <person name="Kovalchuk A."/>
            <person name="van den Berg M."/>
            <person name="Mueller U."/>
            <person name="Heijne W."/>
            <person name="Wu L."/>
            <person name="Alam M.T."/>
            <person name="Ronning C.M."/>
            <person name="Nierman W.C."/>
            <person name="Bovenberg R.A.L."/>
            <person name="Breitling R."/>
            <person name="Takano E."/>
        </authorList>
    </citation>
    <scope>NUCLEOTIDE SEQUENCE [LARGE SCALE GENOMIC DNA]</scope>
    <source>
        <strain evidence="12">ATCC 27064 / DSM 738 / JCM 4710 / NBRC 13307 / NCIMB 12785 / NRRL 3585 / VKM Ac-602</strain>
    </source>
</reference>
<dbReference type="InterPro" id="IPR000209">
    <property type="entry name" value="Peptidase_S8/S53_dom"/>
</dbReference>
<keyword evidence="2 6" id="KW-0645">Protease</keyword>
<dbReference type="GO" id="GO:0004252">
    <property type="term" value="F:serine-type endopeptidase activity"/>
    <property type="evidence" value="ECO:0007669"/>
    <property type="project" value="UniProtKB-UniRule"/>
</dbReference>
<gene>
    <name evidence="11" type="ORF">SCLAV_1039</name>
</gene>
<evidence type="ECO:0000256" key="8">
    <source>
        <dbReference type="SAM" id="MobiDB-lite"/>
    </source>
</evidence>
<evidence type="ECO:0000256" key="6">
    <source>
        <dbReference type="PROSITE-ProRule" id="PRU01240"/>
    </source>
</evidence>
<dbReference type="PROSITE" id="PS00136">
    <property type="entry name" value="SUBTILASE_ASP"/>
    <property type="match status" value="1"/>
</dbReference>
<feature type="signal peptide" evidence="9">
    <location>
        <begin position="1"/>
        <end position="34"/>
    </location>
</feature>
<name>E2PXJ5_STRCL</name>
<keyword evidence="3 6" id="KW-0378">Hydrolase</keyword>
<dbReference type="EMBL" id="CM000913">
    <property type="protein sequence ID" value="EFG06117.1"/>
    <property type="molecule type" value="Genomic_DNA"/>
</dbReference>
<feature type="active site" description="Charge relay system" evidence="5 6">
    <location>
        <position position="434"/>
    </location>
</feature>
<evidence type="ECO:0000313" key="12">
    <source>
        <dbReference type="Proteomes" id="UP000002357"/>
    </source>
</evidence>
<dbReference type="Gene3D" id="3.40.50.200">
    <property type="entry name" value="Peptidase S8/S53 domain"/>
    <property type="match status" value="1"/>
</dbReference>
<dbReference type="InterPro" id="IPR036852">
    <property type="entry name" value="Peptidase_S8/S53_dom_sf"/>
</dbReference>
<dbReference type="GO" id="GO:0006508">
    <property type="term" value="P:proteolysis"/>
    <property type="evidence" value="ECO:0007669"/>
    <property type="project" value="UniProtKB-KW"/>
</dbReference>
<evidence type="ECO:0000256" key="3">
    <source>
        <dbReference type="ARBA" id="ARBA00022801"/>
    </source>
</evidence>
<evidence type="ECO:0000313" key="11">
    <source>
        <dbReference type="EMBL" id="EFG06117.1"/>
    </source>
</evidence>
<dbReference type="AlphaFoldDB" id="E2PXJ5"/>
<keyword evidence="9" id="KW-0732">Signal</keyword>
<dbReference type="KEGG" id="sclf:BB341_22815"/>
<dbReference type="InterPro" id="IPR050131">
    <property type="entry name" value="Peptidase_S8_subtilisin-like"/>
</dbReference>
<dbReference type="InterPro" id="IPR023828">
    <property type="entry name" value="Peptidase_S8_Ser-AS"/>
</dbReference>
<dbReference type="PROSITE" id="PS00137">
    <property type="entry name" value="SUBTILASE_HIS"/>
    <property type="match status" value="1"/>
</dbReference>
<dbReference type="STRING" id="1901.BB341_22815"/>
<feature type="domain" description="Peptidase S8/S53" evidence="10">
    <location>
        <begin position="175"/>
        <end position="470"/>
    </location>
</feature>
<evidence type="ECO:0000256" key="1">
    <source>
        <dbReference type="ARBA" id="ARBA00011073"/>
    </source>
</evidence>
<dbReference type="RefSeq" id="WP_003959984.1">
    <property type="nucleotide sequence ID" value="NZ_CM000913.1"/>
</dbReference>
<feature type="active site" description="Charge relay system" evidence="5 6">
    <location>
        <position position="226"/>
    </location>
</feature>
<dbReference type="PANTHER" id="PTHR43806:SF11">
    <property type="entry name" value="CEREVISIN-RELATED"/>
    <property type="match status" value="1"/>
</dbReference>
<dbReference type="InterPro" id="IPR023827">
    <property type="entry name" value="Peptidase_S8_Asp-AS"/>
</dbReference>
<organism evidence="11 12">
    <name type="scientific">Streptomyces clavuligerus</name>
    <dbReference type="NCBI Taxonomy" id="1901"/>
    <lineage>
        <taxon>Bacteria</taxon>
        <taxon>Bacillati</taxon>
        <taxon>Actinomycetota</taxon>
        <taxon>Actinomycetes</taxon>
        <taxon>Kitasatosporales</taxon>
        <taxon>Streptomycetaceae</taxon>
        <taxon>Streptomyces</taxon>
    </lineage>
</organism>
<evidence type="ECO:0000256" key="5">
    <source>
        <dbReference type="PIRSR" id="PIRSR615500-1"/>
    </source>
</evidence>
<dbReference type="PROSITE" id="PS00138">
    <property type="entry name" value="SUBTILASE_SER"/>
    <property type="match status" value="1"/>
</dbReference>
<feature type="active site" description="Charge relay system" evidence="5 6">
    <location>
        <position position="183"/>
    </location>
</feature>
<dbReference type="PANTHER" id="PTHR43806">
    <property type="entry name" value="PEPTIDASE S8"/>
    <property type="match status" value="1"/>
</dbReference>
<dbReference type="GeneID" id="93732301"/>
<sequence length="511" mass="52156">MALAGTGRQRALALPVGLALTASLGFLTPAAATAAPAEAVAAPVTSTVGPKLSYVVNVKGGPYTAKTVKKAIANAGGSIVIAYDQIGVIVVHSQNPDFATAIRRVDGVVSAGATRTAPIAPAADTAIDSQRPLTSAEAEAAAARAGEGEDPLAPLLWGLPAIKADQAHKKTLGSKRVTVAVIDTGVDDTHPDLQANFDRRSSANCVSGKPDTTEGAWRPAPGESPHGTHVAGTIAAAKNDIGVVGVAPGVKVSGIKVSTPAGFFYTEAVVCAFIWAAEKGAEVTNSSFYVDPWLFNCKNDPDQLALVEAVQRATRYAERKGSVNVAAAGNSSMDLASAQLTDVSSPNDSTPGTRSIDPSECLDIPTQLPGVVTTSSLGAKGLKSSFSNHGNGVVDISAPGGDRTAFQKPDAPAADGRILSTGMNGEYIYMAGTSMASPHVAGVAALVKSKHPYASPAAVKALLYAQADDRECTNPYDINNDGKIDAVCEGDKAKNGFYGTGVVDALDAVRR</sequence>
<evidence type="ECO:0000256" key="2">
    <source>
        <dbReference type="ARBA" id="ARBA00022670"/>
    </source>
</evidence>
<feature type="chain" id="PRO_5003162493" evidence="9">
    <location>
        <begin position="35"/>
        <end position="511"/>
    </location>
</feature>
<dbReference type="OrthoDB" id="9813435at2"/>
<feature type="region of interest" description="Disordered" evidence="8">
    <location>
        <begin position="205"/>
        <end position="228"/>
    </location>
</feature>
<protein>
    <submittedName>
        <fullName evidence="11">Putative secreted subtilisin-like serine protease</fullName>
    </submittedName>
</protein>
<comment type="similarity">
    <text evidence="1 6 7">Belongs to the peptidase S8 family.</text>
</comment>
<evidence type="ECO:0000256" key="7">
    <source>
        <dbReference type="RuleBase" id="RU003355"/>
    </source>
</evidence>
<dbReference type="Pfam" id="PF00082">
    <property type="entry name" value="Peptidase_S8"/>
    <property type="match status" value="1"/>
</dbReference>
<keyword evidence="12" id="KW-1185">Reference proteome</keyword>
<dbReference type="InterPro" id="IPR022398">
    <property type="entry name" value="Peptidase_S8_His-AS"/>
</dbReference>
<accession>E2PXJ5</accession>
<evidence type="ECO:0000256" key="9">
    <source>
        <dbReference type="SAM" id="SignalP"/>
    </source>
</evidence>
<proteinExistence type="inferred from homology"/>
<dbReference type="SUPFAM" id="SSF52743">
    <property type="entry name" value="Subtilisin-like"/>
    <property type="match status" value="1"/>
</dbReference>
<evidence type="ECO:0000259" key="10">
    <source>
        <dbReference type="Pfam" id="PF00082"/>
    </source>
</evidence>
<dbReference type="eggNOG" id="COG1404">
    <property type="taxonomic scope" value="Bacteria"/>
</dbReference>
<dbReference type="Proteomes" id="UP000002357">
    <property type="component" value="Chromosome"/>
</dbReference>
<dbReference type="PROSITE" id="PS51892">
    <property type="entry name" value="SUBTILASE"/>
    <property type="match status" value="1"/>
</dbReference>